<dbReference type="OrthoDB" id="10248252at2759"/>
<feature type="compositionally biased region" description="Polar residues" evidence="2">
    <location>
        <begin position="160"/>
        <end position="169"/>
    </location>
</feature>
<feature type="compositionally biased region" description="Pro residues" evidence="2">
    <location>
        <begin position="31"/>
        <end position="41"/>
    </location>
</feature>
<evidence type="ECO:0000256" key="1">
    <source>
        <dbReference type="PROSITE-ProRule" id="PRU00221"/>
    </source>
</evidence>
<keyword evidence="1" id="KW-0853">WD repeat</keyword>
<dbReference type="InterPro" id="IPR001680">
    <property type="entry name" value="WD40_rpt"/>
</dbReference>
<evidence type="ECO:0000256" key="2">
    <source>
        <dbReference type="SAM" id="MobiDB-lite"/>
    </source>
</evidence>
<dbReference type="InterPro" id="IPR015943">
    <property type="entry name" value="WD40/YVTN_repeat-like_dom_sf"/>
</dbReference>
<feature type="region of interest" description="Disordered" evidence="2">
    <location>
        <begin position="260"/>
        <end position="312"/>
    </location>
</feature>
<proteinExistence type="predicted"/>
<feature type="compositionally biased region" description="Basic and acidic residues" evidence="2">
    <location>
        <begin position="58"/>
        <end position="78"/>
    </location>
</feature>
<evidence type="ECO:0008006" key="5">
    <source>
        <dbReference type="Google" id="ProtNLM"/>
    </source>
</evidence>
<organism evidence="3 4">
    <name type="scientific">Leucocoprinus leucothites</name>
    <dbReference type="NCBI Taxonomy" id="201217"/>
    <lineage>
        <taxon>Eukaryota</taxon>
        <taxon>Fungi</taxon>
        <taxon>Dikarya</taxon>
        <taxon>Basidiomycota</taxon>
        <taxon>Agaricomycotina</taxon>
        <taxon>Agaricomycetes</taxon>
        <taxon>Agaricomycetidae</taxon>
        <taxon>Agaricales</taxon>
        <taxon>Agaricineae</taxon>
        <taxon>Agaricaceae</taxon>
        <taxon>Leucocoprinus</taxon>
    </lineage>
</organism>
<keyword evidence="4" id="KW-1185">Reference proteome</keyword>
<evidence type="ECO:0000313" key="3">
    <source>
        <dbReference type="EMBL" id="KAF5361922.1"/>
    </source>
</evidence>
<feature type="compositionally biased region" description="Basic and acidic residues" evidence="2">
    <location>
        <begin position="88"/>
        <end position="111"/>
    </location>
</feature>
<dbReference type="InterPro" id="IPR036322">
    <property type="entry name" value="WD40_repeat_dom_sf"/>
</dbReference>
<dbReference type="Gene3D" id="2.130.10.10">
    <property type="entry name" value="YVTN repeat-like/Quinoprotein amine dehydrogenase"/>
    <property type="match status" value="1"/>
</dbReference>
<dbReference type="PROSITE" id="PS50082">
    <property type="entry name" value="WD_REPEATS_2"/>
    <property type="match status" value="1"/>
</dbReference>
<dbReference type="AlphaFoldDB" id="A0A8H5GBF6"/>
<name>A0A8H5GBF6_9AGAR</name>
<evidence type="ECO:0000313" key="4">
    <source>
        <dbReference type="Proteomes" id="UP000559027"/>
    </source>
</evidence>
<feature type="compositionally biased region" description="Low complexity" evidence="2">
    <location>
        <begin position="269"/>
        <end position="281"/>
    </location>
</feature>
<comment type="caution">
    <text evidence="3">The sequence shown here is derived from an EMBL/GenBank/DDBJ whole genome shotgun (WGS) entry which is preliminary data.</text>
</comment>
<reference evidence="3 4" key="1">
    <citation type="journal article" date="2020" name="ISME J.">
        <title>Uncovering the hidden diversity of litter-decomposition mechanisms in mushroom-forming fungi.</title>
        <authorList>
            <person name="Floudas D."/>
            <person name="Bentzer J."/>
            <person name="Ahren D."/>
            <person name="Johansson T."/>
            <person name="Persson P."/>
            <person name="Tunlid A."/>
        </authorList>
    </citation>
    <scope>NUCLEOTIDE SEQUENCE [LARGE SCALE GENOMIC DNA]</scope>
    <source>
        <strain evidence="3 4">CBS 146.42</strain>
    </source>
</reference>
<accession>A0A8H5GBF6</accession>
<dbReference type="SUPFAM" id="SSF50978">
    <property type="entry name" value="WD40 repeat-like"/>
    <property type="match status" value="1"/>
</dbReference>
<feature type="compositionally biased region" description="Polar residues" evidence="2">
    <location>
        <begin position="290"/>
        <end position="307"/>
    </location>
</feature>
<feature type="compositionally biased region" description="Polar residues" evidence="2">
    <location>
        <begin position="138"/>
        <end position="148"/>
    </location>
</feature>
<sequence length="919" mass="103085">MPALDSDSLDLRLIGQRLGPAMSVYRIMYSNPPPPPPPPPRHGNIGTIDLTGDDDDLKEPIDLTHLPDSDSDVPEYRGMRFGTTTNRIVKERKEKRRREGGDRREVMRRGESNGNSSTGNGARSGSSPRRSPGRGNSMASSANGQHIGSSRNSSHGPSSTIHPQINNFGSRSRHPSPDPDSEPPRKRARTRLRKKTTNNYIWSSPEPIPQPEPRIRPRTPPRKSTTPAFLSPHEEFDYDYATRGMYADFAPYEFTTEAASTTRVPSPAPQVSSSSVYPSRSSEVEDVPRASTSKTAPTNNQSRNPESQIPPMRHRSRAFLDNSLSLPGLNSKVNIDIENLPTGYAERPQHSLDEAVAEESDSFSEPHDSEDEYERAYLGLTLQDEFRWKALIRHEDEDAVIDLFHDKCSLDEDREERAITRGFRTSRGDAKSVRVPKTDQGFLWEKFAQLKKGSSASRPLRKPSKLDIDHGHRRTLVVTKPMRTRTLFKSGPGAVNRIEQHGGWLAVGCSRTGGQADYPDEEPEAYNCGGSLFTWNQQTFIPKRGHCRVPRPHNDIIYSRIHSEDSEDSEADEEERRRDFKHDNVENLFEKHYTVNDVKFNNSGSRFVSTGMDKKVKVWRKKEKENWIGYDLDVYSERTPNDIVFQPGDKDSNVVAVCVKDIHVYPNLTRQARQSKVVLKLGSGSNTDYNTGSMLWDTERQNILYASSEPVDDGQPGVHKAFDANTGRARLKFKVNEAGDAMALSSHGTLALATQGDNKHFLRLFDIDRLDPHHTQEIAINPFVPPVRSSESLWSAEVSCMTFSPDGVMIGRGVMQEYRHEPAAFISDSRHELFGIVRAQWISTRSGQYALLSGGEDGCVRLWNPMWSIEELSNGRAIAEVDSDIGVFSVGDPFKGEYELVVGDSSGVVRIFEGLLEFL</sequence>
<feature type="region of interest" description="Disordered" evidence="2">
    <location>
        <begin position="28"/>
        <end position="231"/>
    </location>
</feature>
<gene>
    <name evidence="3" type="ORF">D9756_002270</name>
</gene>
<dbReference type="SMART" id="SM00320">
    <property type="entry name" value="WD40"/>
    <property type="match status" value="2"/>
</dbReference>
<dbReference type="Pfam" id="PF00400">
    <property type="entry name" value="WD40"/>
    <property type="match status" value="2"/>
</dbReference>
<feature type="compositionally biased region" description="Basic residues" evidence="2">
    <location>
        <begin position="186"/>
        <end position="196"/>
    </location>
</feature>
<feature type="compositionally biased region" description="Low complexity" evidence="2">
    <location>
        <begin position="112"/>
        <end position="137"/>
    </location>
</feature>
<feature type="compositionally biased region" description="Low complexity" evidence="2">
    <location>
        <begin position="149"/>
        <end position="159"/>
    </location>
</feature>
<feature type="repeat" description="WD" evidence="1">
    <location>
        <begin position="588"/>
        <end position="619"/>
    </location>
</feature>
<dbReference type="EMBL" id="JAACJO010000002">
    <property type="protein sequence ID" value="KAF5361922.1"/>
    <property type="molecule type" value="Genomic_DNA"/>
</dbReference>
<dbReference type="Proteomes" id="UP000559027">
    <property type="component" value="Unassembled WGS sequence"/>
</dbReference>
<protein>
    <recommendedName>
        <fullName evidence="5">WD40 repeat-like protein</fullName>
    </recommendedName>
</protein>